<protein>
    <recommendedName>
        <fullName evidence="3">Sulfotransferase</fullName>
        <ecNumber evidence="3">2.8.2.-</ecNumber>
    </recommendedName>
</protein>
<evidence type="ECO:0000313" key="5">
    <source>
        <dbReference type="EMBL" id="CAI9103311.1"/>
    </source>
</evidence>
<reference evidence="5" key="1">
    <citation type="submission" date="2023-03" db="EMBL/GenBank/DDBJ databases">
        <authorList>
            <person name="Julca I."/>
        </authorList>
    </citation>
    <scope>NUCLEOTIDE SEQUENCE</scope>
</reference>
<evidence type="ECO:0000259" key="4">
    <source>
        <dbReference type="Pfam" id="PF00685"/>
    </source>
</evidence>
<sequence>MVTVETRIPALINKAGRKNHQEGGKDPHHDDIDQLIEKLPREKIMNWSLILHEDGFWCPERLLRPLISFQRNYDSKDNDILLATMPKSGTTWLKALAFSIVNRDIYSVSQSPLHTSNPHELVPFEFQLAGQRNRDEGRDYHVFATHMPYASLPDSIFSSKCKIVYLCRNPLDQFVSDWHFHEQMCWDVKPEFAIEDALDLFLQGKQNYGPFWEQIQGYWNASLKFPGKVLFIKYEDLKKDCRSVVKRIAQFLQMPFAEEEEKNGLVEQIVKLCSFESLSNMEVNKPGKWNANFRVSNNVFFRKGEVGDWINYLNPTSASRVASLMKEKFGDSGLTFEG</sequence>
<dbReference type="GO" id="GO:0008146">
    <property type="term" value="F:sulfotransferase activity"/>
    <property type="evidence" value="ECO:0007669"/>
    <property type="project" value="InterPro"/>
</dbReference>
<dbReference type="Pfam" id="PF00685">
    <property type="entry name" value="Sulfotransfer_1"/>
    <property type="match status" value="1"/>
</dbReference>
<feature type="domain" description="Sulfotransferase" evidence="4">
    <location>
        <begin position="77"/>
        <end position="333"/>
    </location>
</feature>
<dbReference type="InterPro" id="IPR027417">
    <property type="entry name" value="P-loop_NTPase"/>
</dbReference>
<dbReference type="PANTHER" id="PTHR11783">
    <property type="entry name" value="SULFOTRANSFERASE SULT"/>
    <property type="match status" value="1"/>
</dbReference>
<dbReference type="SUPFAM" id="SSF52540">
    <property type="entry name" value="P-loop containing nucleoside triphosphate hydrolases"/>
    <property type="match status" value="1"/>
</dbReference>
<evidence type="ECO:0000256" key="3">
    <source>
        <dbReference type="RuleBase" id="RU361155"/>
    </source>
</evidence>
<accession>A0AAV1D7P0</accession>
<dbReference type="InterPro" id="IPR000863">
    <property type="entry name" value="Sulfotransferase_dom"/>
</dbReference>
<proteinExistence type="inferred from homology"/>
<name>A0AAV1D7P0_OLDCO</name>
<keyword evidence="6" id="KW-1185">Reference proteome</keyword>
<evidence type="ECO:0000256" key="2">
    <source>
        <dbReference type="ARBA" id="ARBA00022679"/>
    </source>
</evidence>
<dbReference type="Proteomes" id="UP001161247">
    <property type="component" value="Chromosome 4"/>
</dbReference>
<dbReference type="AlphaFoldDB" id="A0AAV1D7P0"/>
<gene>
    <name evidence="5" type="ORF">OLC1_LOCUS12511</name>
</gene>
<dbReference type="EMBL" id="OX459121">
    <property type="protein sequence ID" value="CAI9103311.1"/>
    <property type="molecule type" value="Genomic_DNA"/>
</dbReference>
<keyword evidence="2 3" id="KW-0808">Transferase</keyword>
<organism evidence="5 6">
    <name type="scientific">Oldenlandia corymbosa var. corymbosa</name>
    <dbReference type="NCBI Taxonomy" id="529605"/>
    <lineage>
        <taxon>Eukaryota</taxon>
        <taxon>Viridiplantae</taxon>
        <taxon>Streptophyta</taxon>
        <taxon>Embryophyta</taxon>
        <taxon>Tracheophyta</taxon>
        <taxon>Spermatophyta</taxon>
        <taxon>Magnoliopsida</taxon>
        <taxon>eudicotyledons</taxon>
        <taxon>Gunneridae</taxon>
        <taxon>Pentapetalae</taxon>
        <taxon>asterids</taxon>
        <taxon>lamiids</taxon>
        <taxon>Gentianales</taxon>
        <taxon>Rubiaceae</taxon>
        <taxon>Rubioideae</taxon>
        <taxon>Spermacoceae</taxon>
        <taxon>Hedyotis-Oldenlandia complex</taxon>
        <taxon>Oldenlandia</taxon>
    </lineage>
</organism>
<evidence type="ECO:0000256" key="1">
    <source>
        <dbReference type="ARBA" id="ARBA00005771"/>
    </source>
</evidence>
<comment type="similarity">
    <text evidence="1 3">Belongs to the sulfotransferase 1 family.</text>
</comment>
<evidence type="ECO:0000313" key="6">
    <source>
        <dbReference type="Proteomes" id="UP001161247"/>
    </source>
</evidence>
<dbReference type="EC" id="2.8.2.-" evidence="3"/>
<dbReference type="Gene3D" id="3.40.50.300">
    <property type="entry name" value="P-loop containing nucleotide triphosphate hydrolases"/>
    <property type="match status" value="1"/>
</dbReference>